<reference evidence="2" key="1">
    <citation type="submission" date="2023-04" db="EMBL/GenBank/DDBJ databases">
        <authorList>
            <person name="Kelly A."/>
        </authorList>
    </citation>
    <scope>NUCLEOTIDE SEQUENCE</scope>
</reference>
<keyword evidence="4" id="KW-1185">Reference proteome</keyword>
<sequence length="82" mass="9343">MSLYFAINTHYWRTSCMNTADILAINSMFQSLYKSIGGNSNVYNQSGKASSVQRVSDSESSGQVRFPNRRPQVRWSPLPHRD</sequence>
<accession>A0A9P0VAG4</accession>
<name>A0A9P0VAG4_9CAUD</name>
<evidence type="ECO:0000256" key="1">
    <source>
        <dbReference type="SAM" id="MobiDB-lite"/>
    </source>
</evidence>
<gene>
    <name evidence="3" type="ORF">BAMTRB_005</name>
    <name evidence="2" type="ORF">BAMTRB_030</name>
</gene>
<dbReference type="EMBL" id="OW991346">
    <property type="protein sequence ID" value="CAI9888928.1"/>
    <property type="molecule type" value="Genomic_DNA"/>
</dbReference>
<evidence type="ECO:0000313" key="4">
    <source>
        <dbReference type="Proteomes" id="UP001154314"/>
    </source>
</evidence>
<organism evidence="2 4">
    <name type="scientific">Escherichia phage vB_Eco_Bam</name>
    <dbReference type="NCBI Taxonomy" id="2898833"/>
    <lineage>
        <taxon>Viruses</taxon>
        <taxon>Duplodnaviria</taxon>
        <taxon>Heunggongvirae</taxon>
        <taxon>Uroviricota</taxon>
        <taxon>Caudoviricetes</taxon>
        <taxon>Autographivirales</taxon>
        <taxon>Autotranscriptaviridae</taxon>
        <taxon>Studiervirinae</taxon>
        <taxon>Bamvirus</taxon>
        <taxon>Bamvirus bam</taxon>
    </lineage>
</organism>
<protein>
    <submittedName>
        <fullName evidence="2">Uncharacterized protein</fullName>
    </submittedName>
</protein>
<dbReference type="Proteomes" id="UP001154314">
    <property type="component" value="Chromosome"/>
</dbReference>
<feature type="region of interest" description="Disordered" evidence="1">
    <location>
        <begin position="46"/>
        <end position="82"/>
    </location>
</feature>
<dbReference type="EMBL" id="OW991346">
    <property type="protein sequence ID" value="CAH6421964.1"/>
    <property type="molecule type" value="Genomic_DNA"/>
</dbReference>
<proteinExistence type="predicted"/>
<feature type="compositionally biased region" description="Low complexity" evidence="1">
    <location>
        <begin position="50"/>
        <end position="61"/>
    </location>
</feature>
<evidence type="ECO:0000313" key="2">
    <source>
        <dbReference type="EMBL" id="CAH6421964.1"/>
    </source>
</evidence>
<evidence type="ECO:0000313" key="3">
    <source>
        <dbReference type="EMBL" id="CAI9888928.1"/>
    </source>
</evidence>